<protein>
    <submittedName>
        <fullName evidence="2">Helix-turn-helix domain-containing protein</fullName>
    </submittedName>
</protein>
<reference evidence="3" key="1">
    <citation type="submission" date="2023-07" db="EMBL/GenBank/DDBJ databases">
        <authorList>
            <person name="Deng Y."/>
            <person name="Zhang Y.-Q."/>
        </authorList>
    </citation>
    <scope>NUCLEOTIDE SEQUENCE [LARGE SCALE GENOMIC DNA]</scope>
    <source>
        <strain evidence="3">CPCC 205710</strain>
    </source>
</reference>
<evidence type="ECO:0000313" key="2">
    <source>
        <dbReference type="EMBL" id="MCT7657629.1"/>
    </source>
</evidence>
<proteinExistence type="predicted"/>
<dbReference type="InterPro" id="IPR041657">
    <property type="entry name" value="HTH_17"/>
</dbReference>
<name>A0ABT2M5U9_9MYCO</name>
<accession>A0ABT2M5U9</accession>
<evidence type="ECO:0000259" key="1">
    <source>
        <dbReference type="Pfam" id="PF12728"/>
    </source>
</evidence>
<comment type="caution">
    <text evidence="2">The sequence shown here is derived from an EMBL/GenBank/DDBJ whole genome shotgun (WGS) entry which is preliminary data.</text>
</comment>
<evidence type="ECO:0000313" key="3">
    <source>
        <dbReference type="Proteomes" id="UP001206639"/>
    </source>
</evidence>
<dbReference type="InterPro" id="IPR009061">
    <property type="entry name" value="DNA-bd_dom_put_sf"/>
</dbReference>
<keyword evidence="3" id="KW-1185">Reference proteome</keyword>
<dbReference type="EMBL" id="JAODWD010000001">
    <property type="protein sequence ID" value="MCT7657629.1"/>
    <property type="molecule type" value="Genomic_DNA"/>
</dbReference>
<gene>
    <name evidence="2" type="ORF">N4S67_04255</name>
</gene>
<organism evidence="2 3">
    <name type="scientific">Mycobacterium deserti</name>
    <dbReference type="NCBI Taxonomy" id="2978347"/>
    <lineage>
        <taxon>Bacteria</taxon>
        <taxon>Bacillati</taxon>
        <taxon>Actinomycetota</taxon>
        <taxon>Actinomycetes</taxon>
        <taxon>Mycobacteriales</taxon>
        <taxon>Mycobacteriaceae</taxon>
        <taxon>Mycobacterium</taxon>
    </lineage>
</organism>
<feature type="domain" description="Helix-turn-helix" evidence="1">
    <location>
        <begin position="6"/>
        <end position="55"/>
    </location>
</feature>
<dbReference type="SUPFAM" id="SSF46955">
    <property type="entry name" value="Putative DNA-binding domain"/>
    <property type="match status" value="1"/>
</dbReference>
<dbReference type="Proteomes" id="UP001206639">
    <property type="component" value="Unassembled WGS sequence"/>
</dbReference>
<dbReference type="Pfam" id="PF12728">
    <property type="entry name" value="HTH_17"/>
    <property type="match status" value="1"/>
</dbReference>
<sequence>MTQPDLLGIPEASNLLGLPEATLRWYRASGTGPKSFKVGRRVRYWRSDCLDWLAMQEAKSAVGGVK</sequence>
<dbReference type="RefSeq" id="WP_260991657.1">
    <property type="nucleotide sequence ID" value="NZ_JAODWD010000001.1"/>
</dbReference>